<evidence type="ECO:0000256" key="3">
    <source>
        <dbReference type="ARBA" id="ARBA00022679"/>
    </source>
</evidence>
<dbReference type="NCBIfam" id="TIGR00589">
    <property type="entry name" value="ogt"/>
    <property type="match status" value="1"/>
</dbReference>
<protein>
    <submittedName>
        <fullName evidence="8">Cysteine methyltransferase</fullName>
    </submittedName>
</protein>
<evidence type="ECO:0000256" key="4">
    <source>
        <dbReference type="ARBA" id="ARBA00022763"/>
    </source>
</evidence>
<gene>
    <name evidence="8" type="ORF">XJ44_06915</name>
</gene>
<dbReference type="SUPFAM" id="SSF46767">
    <property type="entry name" value="Methylated DNA-protein cysteine methyltransferase, C-terminal domain"/>
    <property type="match status" value="1"/>
</dbReference>
<evidence type="ECO:0000256" key="1">
    <source>
        <dbReference type="ARBA" id="ARBA00001286"/>
    </source>
</evidence>
<evidence type="ECO:0000256" key="5">
    <source>
        <dbReference type="ARBA" id="ARBA00023204"/>
    </source>
</evidence>
<comment type="caution">
    <text evidence="8">The sequence shown here is derived from an EMBL/GenBank/DDBJ whole genome shotgun (WGS) entry which is preliminary data.</text>
</comment>
<dbReference type="PANTHER" id="PTHR10815">
    <property type="entry name" value="METHYLATED-DNA--PROTEIN-CYSTEINE METHYLTRANSFERASE"/>
    <property type="match status" value="1"/>
</dbReference>
<comment type="catalytic activity">
    <reaction evidence="6">
        <text>a 6-O-methyl-2'-deoxyguanosine in DNA + L-cysteinyl-[protein] = S-methyl-L-cysteinyl-[protein] + a 2'-deoxyguanosine in DNA</text>
        <dbReference type="Rhea" id="RHEA:24000"/>
        <dbReference type="Rhea" id="RHEA-COMP:10131"/>
        <dbReference type="Rhea" id="RHEA-COMP:10132"/>
        <dbReference type="Rhea" id="RHEA-COMP:11367"/>
        <dbReference type="Rhea" id="RHEA-COMP:11368"/>
        <dbReference type="ChEBI" id="CHEBI:29950"/>
        <dbReference type="ChEBI" id="CHEBI:82612"/>
        <dbReference type="ChEBI" id="CHEBI:85445"/>
        <dbReference type="ChEBI" id="CHEBI:85448"/>
        <dbReference type="EC" id="2.1.1.63"/>
    </reaction>
</comment>
<evidence type="ECO:0000259" key="7">
    <source>
        <dbReference type="Pfam" id="PF01035"/>
    </source>
</evidence>
<dbReference type="GO" id="GO:0032259">
    <property type="term" value="P:methylation"/>
    <property type="evidence" value="ECO:0007669"/>
    <property type="project" value="UniProtKB-KW"/>
</dbReference>
<dbReference type="PROSITE" id="PS00374">
    <property type="entry name" value="MGMT"/>
    <property type="match status" value="1"/>
</dbReference>
<dbReference type="Pfam" id="PF01035">
    <property type="entry name" value="DNA_binding_1"/>
    <property type="match status" value="1"/>
</dbReference>
<dbReference type="InterPro" id="IPR014048">
    <property type="entry name" value="MethylDNA_cys_MeTrfase_DNA-bd"/>
</dbReference>
<keyword evidence="4" id="KW-0227">DNA damage</keyword>
<keyword evidence="5" id="KW-0234">DNA repair</keyword>
<dbReference type="InterPro" id="IPR036388">
    <property type="entry name" value="WH-like_DNA-bd_sf"/>
</dbReference>
<keyword evidence="2 8" id="KW-0489">Methyltransferase</keyword>
<dbReference type="InterPro" id="IPR036217">
    <property type="entry name" value="MethylDNA_cys_MeTrfase_DNAb"/>
</dbReference>
<dbReference type="Proteomes" id="UP000242616">
    <property type="component" value="Unassembled WGS sequence"/>
</dbReference>
<dbReference type="PANTHER" id="PTHR10815:SF5">
    <property type="entry name" value="METHYLATED-DNA--PROTEIN-CYSTEINE METHYLTRANSFERASE"/>
    <property type="match status" value="1"/>
</dbReference>
<keyword evidence="3" id="KW-0808">Transferase</keyword>
<feature type="domain" description="Methylated-DNA-[protein]-cysteine S-methyltransferase DNA binding" evidence="7">
    <location>
        <begin position="71"/>
        <end position="145"/>
    </location>
</feature>
<proteinExistence type="predicted"/>
<dbReference type="GO" id="GO:0008168">
    <property type="term" value="F:methyltransferase activity"/>
    <property type="evidence" value="ECO:0007669"/>
    <property type="project" value="UniProtKB-KW"/>
</dbReference>
<dbReference type="CDD" id="cd06445">
    <property type="entry name" value="ATase"/>
    <property type="match status" value="1"/>
</dbReference>
<evidence type="ECO:0000313" key="8">
    <source>
        <dbReference type="EMBL" id="ONN26605.1"/>
    </source>
</evidence>
<sequence>MEKFFVNVEIGSIILYVEDNKVTKIKLSNKIEEEEEEETQDNIFTQQIIEYLNGNRKKLDFNVKISGGKVFKKIWDFVKNIPYGQTMTYGEIAKKLDVNPRVVGFAMNKNQLPIYIPCHRVIGKNNIGGFNSDLKWKKYLLELEKNTNWR</sequence>
<dbReference type="Gene3D" id="1.10.10.10">
    <property type="entry name" value="Winged helix-like DNA-binding domain superfamily/Winged helix DNA-binding domain"/>
    <property type="match status" value="1"/>
</dbReference>
<accession>A0ABX3IGN9</accession>
<keyword evidence="9" id="KW-1185">Reference proteome</keyword>
<evidence type="ECO:0000256" key="6">
    <source>
        <dbReference type="ARBA" id="ARBA00049348"/>
    </source>
</evidence>
<organism evidence="8 9">
    <name type="scientific">Thermosipho affectus</name>
    <dbReference type="NCBI Taxonomy" id="660294"/>
    <lineage>
        <taxon>Bacteria</taxon>
        <taxon>Thermotogati</taxon>
        <taxon>Thermotogota</taxon>
        <taxon>Thermotogae</taxon>
        <taxon>Thermotogales</taxon>
        <taxon>Fervidobacteriaceae</taxon>
        <taxon>Thermosipho</taxon>
    </lineage>
</organism>
<comment type="catalytic activity">
    <reaction evidence="1">
        <text>a 4-O-methyl-thymidine in DNA + L-cysteinyl-[protein] = a thymidine in DNA + S-methyl-L-cysteinyl-[protein]</text>
        <dbReference type="Rhea" id="RHEA:53428"/>
        <dbReference type="Rhea" id="RHEA-COMP:10131"/>
        <dbReference type="Rhea" id="RHEA-COMP:10132"/>
        <dbReference type="Rhea" id="RHEA-COMP:13555"/>
        <dbReference type="Rhea" id="RHEA-COMP:13556"/>
        <dbReference type="ChEBI" id="CHEBI:29950"/>
        <dbReference type="ChEBI" id="CHEBI:82612"/>
        <dbReference type="ChEBI" id="CHEBI:137386"/>
        <dbReference type="ChEBI" id="CHEBI:137387"/>
        <dbReference type="EC" id="2.1.1.63"/>
    </reaction>
</comment>
<dbReference type="RefSeq" id="WP_077198520.1">
    <property type="nucleotide sequence ID" value="NZ_LBFC01000022.1"/>
</dbReference>
<evidence type="ECO:0000256" key="2">
    <source>
        <dbReference type="ARBA" id="ARBA00022603"/>
    </source>
</evidence>
<dbReference type="InterPro" id="IPR001497">
    <property type="entry name" value="MethylDNA_cys_MeTrfase_AS"/>
</dbReference>
<reference evidence="8 9" key="1">
    <citation type="submission" date="2015-06" db="EMBL/GenBank/DDBJ databases">
        <title>Genome sequencing of Thermotogales isolates from hydrothermal vents.</title>
        <authorList>
            <person name="Haverkamp T.H."/>
            <person name="Kublanov I.V."/>
            <person name="Nesbo C.L."/>
        </authorList>
    </citation>
    <scope>NUCLEOTIDE SEQUENCE [LARGE SCALE GENOMIC DNA]</scope>
    <source>
        <strain evidence="9">ik275mar</strain>
    </source>
</reference>
<name>A0ABX3IGN9_9BACT</name>
<dbReference type="EMBL" id="LBFC01000022">
    <property type="protein sequence ID" value="ONN26605.1"/>
    <property type="molecule type" value="Genomic_DNA"/>
</dbReference>
<evidence type="ECO:0000313" key="9">
    <source>
        <dbReference type="Proteomes" id="UP000242616"/>
    </source>
</evidence>